<feature type="transmembrane region" description="Helical" evidence="6">
    <location>
        <begin position="57"/>
        <end position="77"/>
    </location>
</feature>
<accession>A0A9P9WYS0</accession>
<evidence type="ECO:0000256" key="3">
    <source>
        <dbReference type="ARBA" id="ARBA00022989"/>
    </source>
</evidence>
<feature type="transmembrane region" description="Helical" evidence="6">
    <location>
        <begin position="255"/>
        <end position="279"/>
    </location>
</feature>
<proteinExistence type="inferred from homology"/>
<evidence type="ECO:0000313" key="8">
    <source>
        <dbReference type="EMBL" id="KAI1881562.1"/>
    </source>
</evidence>
<reference evidence="8" key="1">
    <citation type="submission" date="2021-03" db="EMBL/GenBank/DDBJ databases">
        <title>Revisited historic fungal species revealed as producer of novel bioactive compounds through whole genome sequencing and comparative genomics.</title>
        <authorList>
            <person name="Vignolle G.A."/>
            <person name="Hochenegger N."/>
            <person name="Mach R.L."/>
            <person name="Mach-Aigner A.R."/>
            <person name="Javad Rahimi M."/>
            <person name="Salim K.A."/>
            <person name="Chan C.M."/>
            <person name="Lim L.B.L."/>
            <person name="Cai F."/>
            <person name="Druzhinina I.S."/>
            <person name="U'Ren J.M."/>
            <person name="Derntl C."/>
        </authorList>
    </citation>
    <scope>NUCLEOTIDE SEQUENCE</scope>
    <source>
        <strain evidence="8">TUCIM 5799</strain>
    </source>
</reference>
<evidence type="ECO:0000256" key="1">
    <source>
        <dbReference type="ARBA" id="ARBA00004141"/>
    </source>
</evidence>
<feature type="domain" description="Rhodopsin" evidence="7">
    <location>
        <begin position="37"/>
        <end position="280"/>
    </location>
</feature>
<dbReference type="InterPro" id="IPR049326">
    <property type="entry name" value="Rhodopsin_dom_fungi"/>
</dbReference>
<feature type="transmembrane region" description="Helical" evidence="6">
    <location>
        <begin position="134"/>
        <end position="156"/>
    </location>
</feature>
<evidence type="ECO:0000256" key="2">
    <source>
        <dbReference type="ARBA" id="ARBA00022692"/>
    </source>
</evidence>
<keyword evidence="9" id="KW-1185">Reference proteome</keyword>
<name>A0A9P9WYS0_9PEZI</name>
<dbReference type="Proteomes" id="UP000829685">
    <property type="component" value="Unassembled WGS sequence"/>
</dbReference>
<dbReference type="AlphaFoldDB" id="A0A9P9WYS0"/>
<feature type="transmembrane region" description="Helical" evidence="6">
    <location>
        <begin position="97"/>
        <end position="122"/>
    </location>
</feature>
<dbReference type="PANTHER" id="PTHR33048:SF155">
    <property type="entry name" value="INTEGRAL MEMBRANE PROTEIN"/>
    <property type="match status" value="1"/>
</dbReference>
<evidence type="ECO:0000256" key="4">
    <source>
        <dbReference type="ARBA" id="ARBA00023136"/>
    </source>
</evidence>
<sequence>MASTGSRSDFEAQNRAPLVIAVIWAATAVMTLFVVSRVYCRAINTGRRVRKLQADDWLILTSASLIWIHVCLETKAFSSGAGRHIQTLTDQQITSSLYWYAVSSWPGVLSLCLPKIAIVVLLCRLLNPRPWHRALLWSLAVICTINFVLAALFGMISCDPPRATWDVSITVKQCWDPWVLMDFFFYAASFSAFLDLYLAIYPAVVFRKLHVDTRKKLTLSFLLGCGVFASGVAIYKTTQIQAFASNDFTYACGPMIIWTVLEACTIVVAACIPTLHPLYDKIHGKLRPRNQRFSIASTLPIWNGGFGLGSKFLVSVPSHSEASRRSHMERLGCYFRDRDRDGERDMVEISHVTSTNTMNEGDAPRCPPVVILRTDSVWVETEPASKTVEMV</sequence>
<keyword evidence="3 6" id="KW-1133">Transmembrane helix</keyword>
<dbReference type="GO" id="GO:0016020">
    <property type="term" value="C:membrane"/>
    <property type="evidence" value="ECO:0007669"/>
    <property type="project" value="UniProtKB-SubCell"/>
</dbReference>
<evidence type="ECO:0000259" key="7">
    <source>
        <dbReference type="Pfam" id="PF20684"/>
    </source>
</evidence>
<dbReference type="InterPro" id="IPR052337">
    <property type="entry name" value="SAT4-like"/>
</dbReference>
<dbReference type="PANTHER" id="PTHR33048">
    <property type="entry name" value="PTH11-LIKE INTEGRAL MEMBRANE PROTEIN (AFU_ORTHOLOGUE AFUA_5G11245)"/>
    <property type="match status" value="1"/>
</dbReference>
<protein>
    <recommendedName>
        <fullName evidence="7">Rhodopsin domain-containing protein</fullName>
    </recommendedName>
</protein>
<organism evidence="8 9">
    <name type="scientific">Neoarthrinium moseri</name>
    <dbReference type="NCBI Taxonomy" id="1658444"/>
    <lineage>
        <taxon>Eukaryota</taxon>
        <taxon>Fungi</taxon>
        <taxon>Dikarya</taxon>
        <taxon>Ascomycota</taxon>
        <taxon>Pezizomycotina</taxon>
        <taxon>Sordariomycetes</taxon>
        <taxon>Xylariomycetidae</taxon>
        <taxon>Amphisphaeriales</taxon>
        <taxon>Apiosporaceae</taxon>
        <taxon>Neoarthrinium</taxon>
    </lineage>
</organism>
<dbReference type="EMBL" id="JAFIMR010000001">
    <property type="protein sequence ID" value="KAI1881562.1"/>
    <property type="molecule type" value="Genomic_DNA"/>
</dbReference>
<evidence type="ECO:0000313" key="9">
    <source>
        <dbReference type="Proteomes" id="UP000829685"/>
    </source>
</evidence>
<comment type="subcellular location">
    <subcellularLocation>
        <location evidence="1">Membrane</location>
        <topology evidence="1">Multi-pass membrane protein</topology>
    </subcellularLocation>
</comment>
<comment type="similarity">
    <text evidence="5">Belongs to the SAT4 family.</text>
</comment>
<feature type="transmembrane region" description="Helical" evidence="6">
    <location>
        <begin position="217"/>
        <end position="235"/>
    </location>
</feature>
<keyword evidence="4 6" id="KW-0472">Membrane</keyword>
<comment type="caution">
    <text evidence="8">The sequence shown here is derived from an EMBL/GenBank/DDBJ whole genome shotgun (WGS) entry which is preliminary data.</text>
</comment>
<evidence type="ECO:0000256" key="6">
    <source>
        <dbReference type="SAM" id="Phobius"/>
    </source>
</evidence>
<feature type="transmembrane region" description="Helical" evidence="6">
    <location>
        <begin position="183"/>
        <end position="205"/>
    </location>
</feature>
<dbReference type="Pfam" id="PF20684">
    <property type="entry name" value="Fung_rhodopsin"/>
    <property type="match status" value="1"/>
</dbReference>
<gene>
    <name evidence="8" type="ORF">JX265_000388</name>
</gene>
<feature type="transmembrane region" description="Helical" evidence="6">
    <location>
        <begin position="16"/>
        <end position="36"/>
    </location>
</feature>
<keyword evidence="2 6" id="KW-0812">Transmembrane</keyword>
<evidence type="ECO:0000256" key="5">
    <source>
        <dbReference type="ARBA" id="ARBA00038359"/>
    </source>
</evidence>